<sequence>MAAYFISDVSPKDSDAFDTYRNRAAASIARYGGHYLVRAGAIEPIEGDWKPRAIVIVAFPSLEQARAWYRSPEYAQALEVRDRALSRKLILVEGVAEPEGA</sequence>
<dbReference type="SUPFAM" id="SSF54909">
    <property type="entry name" value="Dimeric alpha+beta barrel"/>
    <property type="match status" value="1"/>
</dbReference>
<dbReference type="InterPro" id="IPR010753">
    <property type="entry name" value="DUF1330"/>
</dbReference>
<feature type="domain" description="DUF1330" evidence="1">
    <location>
        <begin position="3"/>
        <end position="95"/>
    </location>
</feature>
<dbReference type="PANTHER" id="PTHR41521:SF4">
    <property type="entry name" value="BLR0684 PROTEIN"/>
    <property type="match status" value="1"/>
</dbReference>
<dbReference type="Pfam" id="PF07045">
    <property type="entry name" value="DUF1330"/>
    <property type="match status" value="1"/>
</dbReference>
<dbReference type="InterPro" id="IPR011008">
    <property type="entry name" value="Dimeric_a/b-barrel"/>
</dbReference>
<protein>
    <submittedName>
        <fullName evidence="2">Uncharacterized conserved protein, DUF1330 family</fullName>
    </submittedName>
</protein>
<evidence type="ECO:0000313" key="3">
    <source>
        <dbReference type="Proteomes" id="UP000190092"/>
    </source>
</evidence>
<gene>
    <name evidence="2" type="ORF">SAMN02745126_02231</name>
</gene>
<evidence type="ECO:0000313" key="2">
    <source>
        <dbReference type="EMBL" id="SJZ77056.1"/>
    </source>
</evidence>
<proteinExistence type="predicted"/>
<reference evidence="3" key="1">
    <citation type="submission" date="2017-02" db="EMBL/GenBank/DDBJ databases">
        <authorList>
            <person name="Varghese N."/>
            <person name="Submissions S."/>
        </authorList>
    </citation>
    <scope>NUCLEOTIDE SEQUENCE [LARGE SCALE GENOMIC DNA]</scope>
    <source>
        <strain evidence="3">ATCC 27094</strain>
    </source>
</reference>
<accession>A0A1T4NDE0</accession>
<organism evidence="2 3">
    <name type="scientific">Enhydrobacter aerosaccus</name>
    <dbReference type="NCBI Taxonomy" id="225324"/>
    <lineage>
        <taxon>Bacteria</taxon>
        <taxon>Pseudomonadati</taxon>
        <taxon>Pseudomonadota</taxon>
        <taxon>Alphaproteobacteria</taxon>
        <taxon>Hyphomicrobiales</taxon>
        <taxon>Enhydrobacter</taxon>
    </lineage>
</organism>
<dbReference type="RefSeq" id="WP_085933940.1">
    <property type="nucleotide sequence ID" value="NZ_FUWJ01000002.1"/>
</dbReference>
<dbReference type="AlphaFoldDB" id="A0A1T4NDE0"/>
<dbReference type="Proteomes" id="UP000190092">
    <property type="component" value="Unassembled WGS sequence"/>
</dbReference>
<dbReference type="OrthoDB" id="9806380at2"/>
<evidence type="ECO:0000259" key="1">
    <source>
        <dbReference type="Pfam" id="PF07045"/>
    </source>
</evidence>
<dbReference type="Gene3D" id="3.30.70.100">
    <property type="match status" value="1"/>
</dbReference>
<dbReference type="PANTHER" id="PTHR41521">
    <property type="match status" value="1"/>
</dbReference>
<dbReference type="STRING" id="225324.SAMN02745126_02231"/>
<name>A0A1T4NDE0_9HYPH</name>
<keyword evidence="3" id="KW-1185">Reference proteome</keyword>
<dbReference type="EMBL" id="FUWJ01000002">
    <property type="protein sequence ID" value="SJZ77056.1"/>
    <property type="molecule type" value="Genomic_DNA"/>
</dbReference>